<evidence type="ECO:0000256" key="2">
    <source>
        <dbReference type="ARBA" id="ARBA00023043"/>
    </source>
</evidence>
<feature type="compositionally biased region" description="Basic and acidic residues" evidence="4">
    <location>
        <begin position="476"/>
        <end position="487"/>
    </location>
</feature>
<gene>
    <name evidence="5" type="ORF">DUNSADRAFT_2102</name>
</gene>
<dbReference type="Proteomes" id="UP000815325">
    <property type="component" value="Unassembled WGS sequence"/>
</dbReference>
<protein>
    <submittedName>
        <fullName evidence="5">Uncharacterized protein</fullName>
    </submittedName>
</protein>
<sequence length="733" mass="75769">MRSLCGQETPPTAPSPALDLPHPSASPSPPIAQPHLRLQALDLQRCFQLDASALTSLLHASISLQPCLRGFSCLALSHLDLACWPLGTLPYRPRRTLLNNAPPLTPAAAQSSAQAQGAGTPHSQPLSAPTPTAPSSQPAQPSPPPPGAHATAPSPQPASTHGPPSLSTREGPASGTSPAASEAHSTHNPQYTVQGVQGQEENTAGQQTLPGFAETVAAALRLAPPQLPTRPTAAPTHMASNLQVLALNCCELSEPCLISISLCCPKCKFLFLGGSSIQPPPAASSPAPPYASQLRLPRAYLQALHDVRTAMAKLSGDPFVEGGMQAFSSPPDPSLPRAAPESLTASGLRQQLRHARQHGAAVQEGSIGGAGSRAERSAAAAAARAGCVAAAAAHSMPGLLVLELTMMPAPTVHSAKVGLGHVTASASEEPTLVSGSEGAHALSIRVQVWDLSDSEGVAGAALAQRQALARGSGSWRSHDHRTAREDAGSSSASPSLPVDSLLLGLRCAANCSNAARFSALHLAAVRGDALAITQLLRLGAVPDARERSGSSALFLASYHGHVACIKVLLEAGADVQMSNVAGEQPLYIAALRGHVEAVRQLVGACKKRGSMWLDPRLYGDGWSPLMAAAVANRLDVAQTLLSEAGPEGVQAMLHATNKYGQTALHVAARKGSPRLLRLLLSFVGPGFVGLRDNSGETALDVARNHSHNDACWELVTVARNQGRQGHLTWAAEA</sequence>
<name>A0ABQ7GW53_DUNSA</name>
<dbReference type="SUPFAM" id="SSF52047">
    <property type="entry name" value="RNI-like"/>
    <property type="match status" value="1"/>
</dbReference>
<dbReference type="EMBL" id="MU069564">
    <property type="protein sequence ID" value="KAF5838844.1"/>
    <property type="molecule type" value="Genomic_DNA"/>
</dbReference>
<feature type="repeat" description="ANK" evidence="3">
    <location>
        <begin position="659"/>
        <end position="681"/>
    </location>
</feature>
<dbReference type="Pfam" id="PF00023">
    <property type="entry name" value="Ank"/>
    <property type="match status" value="1"/>
</dbReference>
<evidence type="ECO:0000256" key="1">
    <source>
        <dbReference type="ARBA" id="ARBA00022737"/>
    </source>
</evidence>
<feature type="region of interest" description="Disordered" evidence="4">
    <location>
        <begin position="1"/>
        <end position="32"/>
    </location>
</feature>
<dbReference type="SUPFAM" id="SSF48403">
    <property type="entry name" value="Ankyrin repeat"/>
    <property type="match status" value="1"/>
</dbReference>
<proteinExistence type="predicted"/>
<feature type="repeat" description="ANK" evidence="3">
    <location>
        <begin position="515"/>
        <end position="547"/>
    </location>
</feature>
<dbReference type="PANTHER" id="PTHR24173:SF74">
    <property type="entry name" value="ANKYRIN REPEAT DOMAIN-CONTAINING PROTEIN 16"/>
    <property type="match status" value="1"/>
</dbReference>
<dbReference type="PROSITE" id="PS50088">
    <property type="entry name" value="ANK_REPEAT"/>
    <property type="match status" value="3"/>
</dbReference>
<dbReference type="Pfam" id="PF13637">
    <property type="entry name" value="Ank_4"/>
    <property type="match status" value="1"/>
</dbReference>
<evidence type="ECO:0000256" key="3">
    <source>
        <dbReference type="PROSITE-ProRule" id="PRU00023"/>
    </source>
</evidence>
<dbReference type="Gene3D" id="1.25.40.20">
    <property type="entry name" value="Ankyrin repeat-containing domain"/>
    <property type="match status" value="2"/>
</dbReference>
<feature type="region of interest" description="Disordered" evidence="4">
    <location>
        <begin position="471"/>
        <end position="495"/>
    </location>
</feature>
<evidence type="ECO:0000313" key="6">
    <source>
        <dbReference type="Proteomes" id="UP000815325"/>
    </source>
</evidence>
<dbReference type="Pfam" id="PF13857">
    <property type="entry name" value="Ank_5"/>
    <property type="match status" value="1"/>
</dbReference>
<accession>A0ABQ7GW53</accession>
<dbReference type="PROSITE" id="PS50297">
    <property type="entry name" value="ANK_REP_REGION"/>
    <property type="match status" value="2"/>
</dbReference>
<dbReference type="PANTHER" id="PTHR24173">
    <property type="entry name" value="ANKYRIN REPEAT CONTAINING"/>
    <property type="match status" value="1"/>
</dbReference>
<dbReference type="SMART" id="SM00248">
    <property type="entry name" value="ANK"/>
    <property type="match status" value="6"/>
</dbReference>
<keyword evidence="6" id="KW-1185">Reference proteome</keyword>
<keyword evidence="1" id="KW-0677">Repeat</keyword>
<feature type="region of interest" description="Disordered" evidence="4">
    <location>
        <begin position="324"/>
        <end position="344"/>
    </location>
</feature>
<organism evidence="5 6">
    <name type="scientific">Dunaliella salina</name>
    <name type="common">Green alga</name>
    <name type="synonym">Protococcus salinus</name>
    <dbReference type="NCBI Taxonomy" id="3046"/>
    <lineage>
        <taxon>Eukaryota</taxon>
        <taxon>Viridiplantae</taxon>
        <taxon>Chlorophyta</taxon>
        <taxon>core chlorophytes</taxon>
        <taxon>Chlorophyceae</taxon>
        <taxon>CS clade</taxon>
        <taxon>Chlamydomonadales</taxon>
        <taxon>Dunaliellaceae</taxon>
        <taxon>Dunaliella</taxon>
    </lineage>
</organism>
<feature type="repeat" description="ANK" evidence="3">
    <location>
        <begin position="548"/>
        <end position="580"/>
    </location>
</feature>
<reference evidence="5" key="1">
    <citation type="submission" date="2017-08" db="EMBL/GenBank/DDBJ databases">
        <authorList>
            <person name="Polle J.E."/>
            <person name="Barry K."/>
            <person name="Cushman J."/>
            <person name="Schmutz J."/>
            <person name="Tran D."/>
            <person name="Hathwaick L.T."/>
            <person name="Yim W.C."/>
            <person name="Jenkins J."/>
            <person name="Mckie-Krisberg Z.M."/>
            <person name="Prochnik S."/>
            <person name="Lindquist E."/>
            <person name="Dockter R.B."/>
            <person name="Adam C."/>
            <person name="Molina H."/>
            <person name="Bunkerborg J."/>
            <person name="Jin E."/>
            <person name="Buchheim M."/>
            <person name="Magnuson J."/>
        </authorList>
    </citation>
    <scope>NUCLEOTIDE SEQUENCE</scope>
    <source>
        <strain evidence="5">CCAP 19/18</strain>
    </source>
</reference>
<dbReference type="InterPro" id="IPR002110">
    <property type="entry name" value="Ankyrin_rpt"/>
</dbReference>
<feature type="compositionally biased region" description="Low complexity" evidence="4">
    <location>
        <begin position="100"/>
        <end position="139"/>
    </location>
</feature>
<evidence type="ECO:0000313" key="5">
    <source>
        <dbReference type="EMBL" id="KAF5838844.1"/>
    </source>
</evidence>
<evidence type="ECO:0000256" key="4">
    <source>
        <dbReference type="SAM" id="MobiDB-lite"/>
    </source>
</evidence>
<feature type="region of interest" description="Disordered" evidence="4">
    <location>
        <begin position="100"/>
        <end position="187"/>
    </location>
</feature>
<dbReference type="InterPro" id="IPR036770">
    <property type="entry name" value="Ankyrin_rpt-contain_sf"/>
</dbReference>
<comment type="caution">
    <text evidence="5">The sequence shown here is derived from an EMBL/GenBank/DDBJ whole genome shotgun (WGS) entry which is preliminary data.</text>
</comment>
<keyword evidence="2 3" id="KW-0040">ANK repeat</keyword>